<protein>
    <submittedName>
        <fullName evidence="3">DUF3285 domain-containing protein</fullName>
    </submittedName>
</protein>
<dbReference type="Pfam" id="PF11688">
    <property type="entry name" value="DUF3285"/>
    <property type="match status" value="1"/>
</dbReference>
<dbReference type="Proteomes" id="UP001328733">
    <property type="component" value="Unassembled WGS sequence"/>
</dbReference>
<keyword evidence="2" id="KW-1133">Transmembrane helix</keyword>
<evidence type="ECO:0000313" key="3">
    <source>
        <dbReference type="EMBL" id="MEG3435671.1"/>
    </source>
</evidence>
<accession>A0AAW9QLT2</accession>
<comment type="caution">
    <text evidence="3">The sequence shown here is derived from an EMBL/GenBank/DDBJ whole genome shotgun (WGS) entry which is preliminary data.</text>
</comment>
<feature type="region of interest" description="Disordered" evidence="1">
    <location>
        <begin position="1"/>
        <end position="21"/>
    </location>
</feature>
<dbReference type="EMBL" id="JBAFSM010000001">
    <property type="protein sequence ID" value="MEG3435671.1"/>
    <property type="molecule type" value="Genomic_DNA"/>
</dbReference>
<evidence type="ECO:0000256" key="2">
    <source>
        <dbReference type="SAM" id="Phobius"/>
    </source>
</evidence>
<organism evidence="3 4">
    <name type="scientific">Pannus brasiliensis CCIBt3594</name>
    <dbReference type="NCBI Taxonomy" id="1427578"/>
    <lineage>
        <taxon>Bacteria</taxon>
        <taxon>Bacillati</taxon>
        <taxon>Cyanobacteriota</taxon>
        <taxon>Cyanophyceae</taxon>
        <taxon>Oscillatoriophycideae</taxon>
        <taxon>Chroococcales</taxon>
        <taxon>Microcystaceae</taxon>
        <taxon>Pannus</taxon>
    </lineage>
</organism>
<dbReference type="AlphaFoldDB" id="A0AAW9QLT2"/>
<name>A0AAW9QLT2_9CHRO</name>
<sequence>MTEPVTTNPEVTEGQAVSEPPPSYVKLAMRNMVRKKGTSLKHFFLTTAALLGFLVGVSYLTR</sequence>
<keyword evidence="2" id="KW-0472">Membrane</keyword>
<evidence type="ECO:0000313" key="4">
    <source>
        <dbReference type="Proteomes" id="UP001328733"/>
    </source>
</evidence>
<feature type="transmembrane region" description="Helical" evidence="2">
    <location>
        <begin position="42"/>
        <end position="61"/>
    </location>
</feature>
<feature type="compositionally biased region" description="Low complexity" evidence="1">
    <location>
        <begin position="1"/>
        <end position="13"/>
    </location>
</feature>
<dbReference type="RefSeq" id="WP_332863117.1">
    <property type="nucleotide sequence ID" value="NZ_JBAFSM010000001.1"/>
</dbReference>
<reference evidence="3 4" key="1">
    <citation type="submission" date="2024-01" db="EMBL/GenBank/DDBJ databases">
        <title>Genomic insights into the taxonomy and metabolism of the cyanobacterium Pannus brasiliensis CCIBt3594.</title>
        <authorList>
            <person name="Machado M."/>
            <person name="Botero N.B."/>
            <person name="Andreote A.P.D."/>
            <person name="Feitosa A.M.T."/>
            <person name="Popin R."/>
            <person name="Sivonen K."/>
            <person name="Fiore M.F."/>
        </authorList>
    </citation>
    <scope>NUCLEOTIDE SEQUENCE [LARGE SCALE GENOMIC DNA]</scope>
    <source>
        <strain evidence="3 4">CCIBt3594</strain>
    </source>
</reference>
<keyword evidence="4" id="KW-1185">Reference proteome</keyword>
<dbReference type="InterPro" id="IPR021702">
    <property type="entry name" value="DUF3285"/>
</dbReference>
<evidence type="ECO:0000256" key="1">
    <source>
        <dbReference type="SAM" id="MobiDB-lite"/>
    </source>
</evidence>
<proteinExistence type="predicted"/>
<keyword evidence="2" id="KW-0812">Transmembrane</keyword>
<gene>
    <name evidence="3" type="ORF">V0288_00940</name>
</gene>